<proteinExistence type="predicted"/>
<keyword evidence="2" id="KW-1185">Reference proteome</keyword>
<protein>
    <submittedName>
        <fullName evidence="1">Uncharacterized protein</fullName>
    </submittedName>
</protein>
<dbReference type="Proteomes" id="UP001345963">
    <property type="component" value="Unassembled WGS sequence"/>
</dbReference>
<sequence>MPSTILYVSFLSHITPQTTHTQNQIKYGTLLSTQRFLDQSIRFSSWLKQVDIGSVTHRNSKQTLSREIDRPDSAALNPFQVFFLLPVGPYLCPEVCSSRPYKEVKQLCTMKRITFTTDFLHSHQFKGKQGSRNLIQRCAH</sequence>
<comment type="caution">
    <text evidence="1">The sequence shown here is derived from an EMBL/GenBank/DDBJ whole genome shotgun (WGS) entry which is preliminary data.</text>
</comment>
<gene>
    <name evidence="1" type="ORF">ATANTOWER_018036</name>
</gene>
<reference evidence="1 2" key="1">
    <citation type="submission" date="2021-07" db="EMBL/GenBank/DDBJ databases">
        <authorList>
            <person name="Palmer J.M."/>
        </authorList>
    </citation>
    <scope>NUCLEOTIDE SEQUENCE [LARGE SCALE GENOMIC DNA]</scope>
    <source>
        <strain evidence="1 2">AT_MEX2019</strain>
        <tissue evidence="1">Muscle</tissue>
    </source>
</reference>
<organism evidence="1 2">
    <name type="scientific">Ataeniobius toweri</name>
    <dbReference type="NCBI Taxonomy" id="208326"/>
    <lineage>
        <taxon>Eukaryota</taxon>
        <taxon>Metazoa</taxon>
        <taxon>Chordata</taxon>
        <taxon>Craniata</taxon>
        <taxon>Vertebrata</taxon>
        <taxon>Euteleostomi</taxon>
        <taxon>Actinopterygii</taxon>
        <taxon>Neopterygii</taxon>
        <taxon>Teleostei</taxon>
        <taxon>Neoteleostei</taxon>
        <taxon>Acanthomorphata</taxon>
        <taxon>Ovalentaria</taxon>
        <taxon>Atherinomorphae</taxon>
        <taxon>Cyprinodontiformes</taxon>
        <taxon>Goodeidae</taxon>
        <taxon>Ataeniobius</taxon>
    </lineage>
</organism>
<evidence type="ECO:0000313" key="2">
    <source>
        <dbReference type="Proteomes" id="UP001345963"/>
    </source>
</evidence>
<accession>A0ABU7B4K0</accession>
<evidence type="ECO:0000313" key="1">
    <source>
        <dbReference type="EMBL" id="MED6244603.1"/>
    </source>
</evidence>
<name>A0ABU7B4K0_9TELE</name>
<dbReference type="EMBL" id="JAHUTI010039711">
    <property type="protein sequence ID" value="MED6244603.1"/>
    <property type="molecule type" value="Genomic_DNA"/>
</dbReference>